<organism evidence="2 3">
    <name type="scientific">Deinococcus indicus</name>
    <dbReference type="NCBI Taxonomy" id="223556"/>
    <lineage>
        <taxon>Bacteria</taxon>
        <taxon>Thermotogati</taxon>
        <taxon>Deinococcota</taxon>
        <taxon>Deinococci</taxon>
        <taxon>Deinococcales</taxon>
        <taxon>Deinococcaceae</taxon>
        <taxon>Deinococcus</taxon>
    </lineage>
</organism>
<dbReference type="AlphaFoldDB" id="A0A246BIF0"/>
<dbReference type="EMBL" id="NHMK01000020">
    <property type="protein sequence ID" value="OWL95038.1"/>
    <property type="molecule type" value="Genomic_DNA"/>
</dbReference>
<dbReference type="RefSeq" id="WP_088249127.1">
    <property type="nucleotide sequence ID" value="NZ_NHMK01000020.1"/>
</dbReference>
<proteinExistence type="predicted"/>
<evidence type="ECO:0000256" key="1">
    <source>
        <dbReference type="SAM" id="MobiDB-lite"/>
    </source>
</evidence>
<dbReference type="Gene3D" id="3.40.50.300">
    <property type="entry name" value="P-loop containing nucleotide triphosphate hydrolases"/>
    <property type="match status" value="1"/>
</dbReference>
<feature type="region of interest" description="Disordered" evidence="1">
    <location>
        <begin position="199"/>
        <end position="221"/>
    </location>
</feature>
<evidence type="ECO:0000313" key="2">
    <source>
        <dbReference type="EMBL" id="OWL95038.1"/>
    </source>
</evidence>
<reference evidence="2 3" key="1">
    <citation type="submission" date="2017-05" db="EMBL/GenBank/DDBJ databases">
        <title>De novo genome assembly of Deniococcus indicus strain DR1.</title>
        <authorList>
            <person name="Chauhan D."/>
            <person name="Yennamalli R.M."/>
            <person name="Priyadarshini R."/>
        </authorList>
    </citation>
    <scope>NUCLEOTIDE SEQUENCE [LARGE SCALE GENOMIC DNA]</scope>
    <source>
        <strain evidence="2 3">DR1</strain>
    </source>
</reference>
<dbReference type="OrthoDB" id="62695at2"/>
<protein>
    <recommendedName>
        <fullName evidence="4">Zona occludens toxin N-terminal domain-containing protein</fullName>
    </recommendedName>
</protein>
<gene>
    <name evidence="2" type="ORF">CBQ26_13365</name>
</gene>
<dbReference type="Proteomes" id="UP000197208">
    <property type="component" value="Unassembled WGS sequence"/>
</dbReference>
<sequence length="239" mass="26916">MAGRGYLNMLICGSSGSGKSHWVDEDLLPALEGRYRHLVMINTTEELSRHCAHREYVGEEEQLKTYDVEGLAGLIRHHRRVFFEVAAGENCKAFLETLGKALWLLGQYNTDVTECLVVYDETHLFLAKKSMPSSMARLETEGRKFGFDLVKITQTLQSTTGETLSHLAIKQVNVLVVFNMTDFNDRRRIQALFPSIPDPETFARPDDGQPPEYAVRDSKRGRTVVIRRDGQGGRVAQAA</sequence>
<keyword evidence="3" id="KW-1185">Reference proteome</keyword>
<dbReference type="InterPro" id="IPR027417">
    <property type="entry name" value="P-loop_NTPase"/>
</dbReference>
<accession>A0A246BIF0</accession>
<name>A0A246BIF0_9DEIO</name>
<evidence type="ECO:0000313" key="3">
    <source>
        <dbReference type="Proteomes" id="UP000197208"/>
    </source>
</evidence>
<evidence type="ECO:0008006" key="4">
    <source>
        <dbReference type="Google" id="ProtNLM"/>
    </source>
</evidence>
<comment type="caution">
    <text evidence="2">The sequence shown here is derived from an EMBL/GenBank/DDBJ whole genome shotgun (WGS) entry which is preliminary data.</text>
</comment>
<dbReference type="SUPFAM" id="SSF52540">
    <property type="entry name" value="P-loop containing nucleoside triphosphate hydrolases"/>
    <property type="match status" value="1"/>
</dbReference>